<reference evidence="2" key="1">
    <citation type="submission" date="2020-08" db="EMBL/GenBank/DDBJ databases">
        <title>Multicomponent nature underlies the extraordinary mechanical properties of spider dragline silk.</title>
        <authorList>
            <person name="Kono N."/>
            <person name="Nakamura H."/>
            <person name="Mori M."/>
            <person name="Yoshida Y."/>
            <person name="Ohtoshi R."/>
            <person name="Malay A.D."/>
            <person name="Moran D.A.P."/>
            <person name="Tomita M."/>
            <person name="Numata K."/>
            <person name="Arakawa K."/>
        </authorList>
    </citation>
    <scope>NUCLEOTIDE SEQUENCE</scope>
</reference>
<evidence type="ECO:0000313" key="2">
    <source>
        <dbReference type="EMBL" id="GFY05918.1"/>
    </source>
</evidence>
<name>A0A8X6VFF3_TRICX</name>
<proteinExistence type="predicted"/>
<dbReference type="Pfam" id="PF13358">
    <property type="entry name" value="DDE_3"/>
    <property type="match status" value="1"/>
</dbReference>
<dbReference type="Proteomes" id="UP000887159">
    <property type="component" value="Unassembled WGS sequence"/>
</dbReference>
<dbReference type="EMBL" id="BMAU01021255">
    <property type="protein sequence ID" value="GFY05918.1"/>
    <property type="molecule type" value="Genomic_DNA"/>
</dbReference>
<comment type="caution">
    <text evidence="2">The sequence shown here is derived from an EMBL/GenBank/DDBJ whole genome shotgun (WGS) entry which is preliminary data.</text>
</comment>
<gene>
    <name evidence="2" type="primary">TCB2_230</name>
    <name evidence="2" type="ORF">TNCV_4405831</name>
</gene>
<dbReference type="AlphaFoldDB" id="A0A8X6VFF3"/>
<organism evidence="2 3">
    <name type="scientific">Trichonephila clavipes</name>
    <name type="common">Golden silk orbweaver</name>
    <name type="synonym">Nephila clavipes</name>
    <dbReference type="NCBI Taxonomy" id="2585209"/>
    <lineage>
        <taxon>Eukaryota</taxon>
        <taxon>Metazoa</taxon>
        <taxon>Ecdysozoa</taxon>
        <taxon>Arthropoda</taxon>
        <taxon>Chelicerata</taxon>
        <taxon>Arachnida</taxon>
        <taxon>Araneae</taxon>
        <taxon>Araneomorphae</taxon>
        <taxon>Entelegynae</taxon>
        <taxon>Araneoidea</taxon>
        <taxon>Nephilidae</taxon>
        <taxon>Trichonephila</taxon>
    </lineage>
</organism>
<sequence length="218" mass="25175">MMKWGGKLWGGSKQVNVKSRFVESSIYRQASCVTYGNSSRILDQSSERKPGQVRPREDLVDYSEAQQRGCSFLALSLLPKYRFSPYVHIRYLPSNVREIDNYGGGGFMVWAPLHVFESGSVIGVTYRDEVLEPYFRVFRRTCGPEYILMDDNVRLRRALLIDEFLESEDIRRKVWPARSPDLNPIEHVWDDLGRAIATPPSPPRTIQEMKTVLLNEWG</sequence>
<dbReference type="InterPro" id="IPR036397">
    <property type="entry name" value="RNaseH_sf"/>
</dbReference>
<dbReference type="InterPro" id="IPR038717">
    <property type="entry name" value="Tc1-like_DDE_dom"/>
</dbReference>
<feature type="domain" description="Tc1-like transposase DDE" evidence="1">
    <location>
        <begin position="127"/>
        <end position="197"/>
    </location>
</feature>
<evidence type="ECO:0000259" key="1">
    <source>
        <dbReference type="Pfam" id="PF13358"/>
    </source>
</evidence>
<dbReference type="Gene3D" id="3.30.420.10">
    <property type="entry name" value="Ribonuclease H-like superfamily/Ribonuclease H"/>
    <property type="match status" value="1"/>
</dbReference>
<keyword evidence="3" id="KW-1185">Reference proteome</keyword>
<evidence type="ECO:0000313" key="3">
    <source>
        <dbReference type="Proteomes" id="UP000887159"/>
    </source>
</evidence>
<dbReference type="GO" id="GO:0003676">
    <property type="term" value="F:nucleic acid binding"/>
    <property type="evidence" value="ECO:0007669"/>
    <property type="project" value="InterPro"/>
</dbReference>
<protein>
    <submittedName>
        <fullName evidence="2">Transposable element Tcb2 transposase</fullName>
    </submittedName>
</protein>
<accession>A0A8X6VFF3</accession>